<dbReference type="EMBL" id="MU796014">
    <property type="protein sequence ID" value="KAJ3804427.1"/>
    <property type="molecule type" value="Genomic_DNA"/>
</dbReference>
<reference evidence="1" key="1">
    <citation type="submission" date="2022-09" db="EMBL/GenBank/DDBJ databases">
        <title>A Global Phylogenomic Analysis of the Shiitake Genus Lentinula.</title>
        <authorList>
            <consortium name="DOE Joint Genome Institute"/>
            <person name="Sierra-Patev S."/>
            <person name="Min B."/>
            <person name="Naranjo-Ortiz M."/>
            <person name="Looney B."/>
            <person name="Konkel Z."/>
            <person name="Slot J.C."/>
            <person name="Sakamoto Y."/>
            <person name="Steenwyk J.L."/>
            <person name="Rokas A."/>
            <person name="Carro J."/>
            <person name="Camarero S."/>
            <person name="Ferreira P."/>
            <person name="Molpeceres G."/>
            <person name="Ruiz-Duenas F.J."/>
            <person name="Serrano A."/>
            <person name="Henrissat B."/>
            <person name="Drula E."/>
            <person name="Hughes K.W."/>
            <person name="Mata J.L."/>
            <person name="Ishikawa N.K."/>
            <person name="Vargas-Isla R."/>
            <person name="Ushijima S."/>
            <person name="Smith C.A."/>
            <person name="Ahrendt S."/>
            <person name="Andreopoulos W."/>
            <person name="He G."/>
            <person name="Labutti K."/>
            <person name="Lipzen A."/>
            <person name="Ng V."/>
            <person name="Riley R."/>
            <person name="Sandor L."/>
            <person name="Barry K."/>
            <person name="Martinez A.T."/>
            <person name="Xiao Y."/>
            <person name="Gibbons J.G."/>
            <person name="Terashima K."/>
            <person name="Grigoriev I.V."/>
            <person name="Hibbett D.S."/>
        </authorList>
    </citation>
    <scope>NUCLEOTIDE SEQUENCE</scope>
    <source>
        <strain evidence="1">TMI1499</strain>
    </source>
</reference>
<dbReference type="Proteomes" id="UP001163835">
    <property type="component" value="Unassembled WGS sequence"/>
</dbReference>
<organism evidence="1 2">
    <name type="scientific">Lentinula aff. lateritia</name>
    <dbReference type="NCBI Taxonomy" id="2804960"/>
    <lineage>
        <taxon>Eukaryota</taxon>
        <taxon>Fungi</taxon>
        <taxon>Dikarya</taxon>
        <taxon>Basidiomycota</taxon>
        <taxon>Agaricomycotina</taxon>
        <taxon>Agaricomycetes</taxon>
        <taxon>Agaricomycetidae</taxon>
        <taxon>Agaricales</taxon>
        <taxon>Marasmiineae</taxon>
        <taxon>Omphalotaceae</taxon>
        <taxon>Lentinula</taxon>
    </lineage>
</organism>
<comment type="caution">
    <text evidence="1">The sequence shown here is derived from an EMBL/GenBank/DDBJ whole genome shotgun (WGS) entry which is preliminary data.</text>
</comment>
<evidence type="ECO:0000313" key="1">
    <source>
        <dbReference type="EMBL" id="KAJ3804427.1"/>
    </source>
</evidence>
<accession>A0ACC1TII4</accession>
<proteinExistence type="predicted"/>
<sequence length="985" mass="110996">MLKLPDLGQCTSYPPGPTSQSRLSLHLDQTKEVCALATGPKRSVENSTGETATVANGDTSVPHVESQGTEHKTAGKRPESDQELAEPSASLPSLAHFWKAAVDFFPSFDDGYVGVEERSEVEKQRTSASNKVRGSRSAESESTSDGNIPSLPRFMRGLGFRDDTTALRSRTASFTEFDNPLPRPASAEFENLAWDTIQKNPHLFQVQTPINADHLERMLHAHPNQPFVNSIVIGLKEGFWPWATIHSRDGFPTTWDNSWAPLPSEKEQEFVNLQSELETQLGRHSQPFGPDLLPGMYSTPVIAVPKPHSEDLRLVAHQSASEFCQNIMVDKSQTKGNRLDSLVVFLPLLLAFVRDNPGKRVVLWKSNVSNAFRLLPMHPLWQIKQVVTTGMPTRDEAREGKFNEKGRKRYVDWCACFGNSGSPRLWNSVMGLVVWVAIQTLRIRSLCCFMDDCFSIALVGDVEVYEPYDQTLPSEQVKLLRLWDFLGIPHKQPKQVWGETLTIIGFLVDPNELTVTLPASSKDELVVQVKKFATSRRRTLQEWQQLTGWVNWSLNVFPLLRPALSNVYDKMKGKSNQSAQIFVNRAVRDDLTWFAKHAETSSGIYLFANIDWLPLNEFDLVIYGDTCLQGMGFWVPSSNLGFAGKMDTSSPTALLIFYWEALTVLSTLQWVVSSSKYQGTVEQSTRLTFRSDSSNTVDMFNSLRAQPKYNPILIAVVNLLIDSHVDLRVVHISGRQNSVADALSHFDFDRVPKKMNLELSSARQPPRKPWSIAELVRGRNITLGLTTDISSQRSYNSHLNSYIAFCTMHSFPLDPTPDTLSFFVVYMSHHIEPRSVGTYLSGICDGLEVYFPNARQNRNSPLVKKTLAGMKKLRSKPVRRKQPLTRQHLLNAESSLTDLSPYNHCLFTILLITGTCGLLRLGELTLPDNRALHNFRKLTSRNSLEMVGDTGFSFWLPYHKADRLFEGNRIVILPKWDLHPILALQ</sequence>
<name>A0ACC1TII4_9AGAR</name>
<protein>
    <submittedName>
        <fullName evidence="1">Uncharacterized protein</fullName>
    </submittedName>
</protein>
<evidence type="ECO:0000313" key="2">
    <source>
        <dbReference type="Proteomes" id="UP001163835"/>
    </source>
</evidence>
<keyword evidence="2" id="KW-1185">Reference proteome</keyword>
<gene>
    <name evidence="1" type="ORF">F5876DRAFT_83176</name>
</gene>